<feature type="region of interest" description="Disordered" evidence="1">
    <location>
        <begin position="1"/>
        <end position="175"/>
    </location>
</feature>
<protein>
    <submittedName>
        <fullName evidence="2">(Perigord truffle) hypothetical protein</fullName>
    </submittedName>
</protein>
<feature type="region of interest" description="Disordered" evidence="1">
    <location>
        <begin position="180"/>
        <end position="199"/>
    </location>
</feature>
<dbReference type="eggNOG" id="ENOG502QU5B">
    <property type="taxonomic scope" value="Eukaryota"/>
</dbReference>
<feature type="compositionally biased region" description="Basic and acidic residues" evidence="1">
    <location>
        <begin position="162"/>
        <end position="174"/>
    </location>
</feature>
<evidence type="ECO:0000256" key="1">
    <source>
        <dbReference type="SAM" id="MobiDB-lite"/>
    </source>
</evidence>
<feature type="compositionally biased region" description="Basic residues" evidence="1">
    <location>
        <begin position="38"/>
        <end position="48"/>
    </location>
</feature>
<dbReference type="GO" id="GO:1903778">
    <property type="term" value="P:protein localization to vacuolar membrane"/>
    <property type="evidence" value="ECO:0007669"/>
    <property type="project" value="TreeGrafter"/>
</dbReference>
<name>D5GI03_TUBMM</name>
<dbReference type="GO" id="GO:0000329">
    <property type="term" value="C:fungal-type vacuole membrane"/>
    <property type="evidence" value="ECO:0007669"/>
    <property type="project" value="TreeGrafter"/>
</dbReference>
<proteinExistence type="predicted"/>
<dbReference type="InterPro" id="IPR024260">
    <property type="entry name" value="Vac7"/>
</dbReference>
<evidence type="ECO:0000313" key="2">
    <source>
        <dbReference type="EMBL" id="CAZ84146.1"/>
    </source>
</evidence>
<keyword evidence="3" id="KW-1185">Reference proteome</keyword>
<dbReference type="Pfam" id="PF12751">
    <property type="entry name" value="Vac7"/>
    <property type="match status" value="1"/>
</dbReference>
<feature type="compositionally biased region" description="Low complexity" evidence="1">
    <location>
        <begin position="142"/>
        <end position="156"/>
    </location>
</feature>
<evidence type="ECO:0000313" key="3">
    <source>
        <dbReference type="Proteomes" id="UP000006911"/>
    </source>
</evidence>
<dbReference type="InParanoid" id="D5GI03"/>
<dbReference type="KEGG" id="tml:GSTUM_00008215001"/>
<organism evidence="2 3">
    <name type="scientific">Tuber melanosporum (strain Mel28)</name>
    <name type="common">Perigord black truffle</name>
    <dbReference type="NCBI Taxonomy" id="656061"/>
    <lineage>
        <taxon>Eukaryota</taxon>
        <taxon>Fungi</taxon>
        <taxon>Dikarya</taxon>
        <taxon>Ascomycota</taxon>
        <taxon>Pezizomycotina</taxon>
        <taxon>Pezizomycetes</taxon>
        <taxon>Pezizales</taxon>
        <taxon>Tuberaceae</taxon>
        <taxon>Tuber</taxon>
    </lineage>
</organism>
<gene>
    <name evidence="2" type="ORF">GSTUM_00008215001</name>
</gene>
<dbReference type="GO" id="GO:0000011">
    <property type="term" value="P:vacuole inheritance"/>
    <property type="evidence" value="ECO:0007669"/>
    <property type="project" value="TreeGrafter"/>
</dbReference>
<dbReference type="GeneID" id="9184231"/>
<sequence length="219" mass="23063">MRVETETVSSVPQVAVGAAGVPGGAGIRSENSNDTIRAPKKDKKKPTKRVGGGGPANPWSKADLFARRVAEAVDEANSSDSEETFVYESNPPEAPQKPTKRFHSRTPSATSIQGGPDRGLRLPLLGSMDGNQSAGRNGMKFANTSGASNTNAASDGATEKQAAIEREEEGDRGHRQLLGELVAQGRRDSQAPDKRKRAGIPGVRMGIGLCSRVSVFIVT</sequence>
<dbReference type="GO" id="GO:0010513">
    <property type="term" value="P:positive regulation of phosphatidylinositol biosynthetic process"/>
    <property type="evidence" value="ECO:0007669"/>
    <property type="project" value="TreeGrafter"/>
</dbReference>
<dbReference type="Proteomes" id="UP000006911">
    <property type="component" value="Unassembled WGS sequence"/>
</dbReference>
<feature type="compositionally biased region" description="Low complexity" evidence="1">
    <location>
        <begin position="8"/>
        <end position="19"/>
    </location>
</feature>
<dbReference type="EMBL" id="FN430322">
    <property type="protein sequence ID" value="CAZ84146.1"/>
    <property type="molecule type" value="Genomic_DNA"/>
</dbReference>
<dbReference type="GO" id="GO:0070772">
    <property type="term" value="C:PAS complex"/>
    <property type="evidence" value="ECO:0007669"/>
    <property type="project" value="TreeGrafter"/>
</dbReference>
<dbReference type="PANTHER" id="PTHR28258">
    <property type="entry name" value="VACUOLAR SEGREGATION PROTEIN 7"/>
    <property type="match status" value="1"/>
</dbReference>
<reference evidence="2 3" key="1">
    <citation type="journal article" date="2010" name="Nature">
        <title>Perigord black truffle genome uncovers evolutionary origins and mechanisms of symbiosis.</title>
        <authorList>
            <person name="Martin F."/>
            <person name="Kohler A."/>
            <person name="Murat C."/>
            <person name="Balestrini R."/>
            <person name="Coutinho P.M."/>
            <person name="Jaillon O."/>
            <person name="Montanini B."/>
            <person name="Morin E."/>
            <person name="Noel B."/>
            <person name="Percudani R."/>
            <person name="Porcel B."/>
            <person name="Rubini A."/>
            <person name="Amicucci A."/>
            <person name="Amselem J."/>
            <person name="Anthouard V."/>
            <person name="Arcioni S."/>
            <person name="Artiguenave F."/>
            <person name="Aury J.M."/>
            <person name="Ballario P."/>
            <person name="Bolchi A."/>
            <person name="Brenna A."/>
            <person name="Brun A."/>
            <person name="Buee M."/>
            <person name="Cantarel B."/>
            <person name="Chevalier G."/>
            <person name="Couloux A."/>
            <person name="Da Silva C."/>
            <person name="Denoeud F."/>
            <person name="Duplessis S."/>
            <person name="Ghignone S."/>
            <person name="Hilselberger B."/>
            <person name="Iotti M."/>
            <person name="Marcais B."/>
            <person name="Mello A."/>
            <person name="Miranda M."/>
            <person name="Pacioni G."/>
            <person name="Quesneville H."/>
            <person name="Riccioni C."/>
            <person name="Ruotolo R."/>
            <person name="Splivallo R."/>
            <person name="Stocchi V."/>
            <person name="Tisserant E."/>
            <person name="Viscomi A.R."/>
            <person name="Zambonelli A."/>
            <person name="Zampieri E."/>
            <person name="Henrissat B."/>
            <person name="Lebrun M.H."/>
            <person name="Paolocci F."/>
            <person name="Bonfante P."/>
            <person name="Ottonello S."/>
            <person name="Wincker P."/>
        </authorList>
    </citation>
    <scope>NUCLEOTIDE SEQUENCE [LARGE SCALE GENOMIC DNA]</scope>
    <source>
        <strain evidence="2 3">Mel28</strain>
    </source>
</reference>
<accession>D5GI03</accession>
<dbReference type="HOGENOM" id="CLU_1262338_0_0_1"/>
<dbReference type="STRING" id="656061.D5GI03"/>
<dbReference type="PANTHER" id="PTHR28258:SF1">
    <property type="entry name" value="VACUOLAR SEGREGATION PROTEIN 7"/>
    <property type="match status" value="1"/>
</dbReference>
<dbReference type="AlphaFoldDB" id="D5GI03"/>
<dbReference type="RefSeq" id="XP_002839955.1">
    <property type="nucleotide sequence ID" value="XM_002839909.1"/>
</dbReference>